<evidence type="ECO:0000313" key="1">
    <source>
        <dbReference type="EMBL" id="KYH32509.1"/>
    </source>
</evidence>
<sequence>MFNLVFSHTKLKISDEGEPMQLEKDERSLLAYFSSSTRTQEAINALKAAGITEVQFDRVGRFGTRYNDQYNNPLANQANTITGLTLYSADINPLVKTDTRALLAADPSVSGVGLKDYGVAGNEGFLVTVVTTPSRVKEAREIIEAHGGRL</sequence>
<keyword evidence="2" id="KW-1185">Reference proteome</keyword>
<dbReference type="PATRIC" id="fig|1122241.3.peg.1169"/>
<name>A0A151AXX1_9FIRM</name>
<evidence type="ECO:0000313" key="2">
    <source>
        <dbReference type="Proteomes" id="UP000075670"/>
    </source>
</evidence>
<organism evidence="1 2">
    <name type="scientific">Moorella mulderi DSM 14980</name>
    <dbReference type="NCBI Taxonomy" id="1122241"/>
    <lineage>
        <taxon>Bacteria</taxon>
        <taxon>Bacillati</taxon>
        <taxon>Bacillota</taxon>
        <taxon>Clostridia</taxon>
        <taxon>Neomoorellales</taxon>
        <taxon>Neomoorellaceae</taxon>
        <taxon>Neomoorella</taxon>
    </lineage>
</organism>
<accession>A0A151AXX1</accession>
<gene>
    <name evidence="1" type="ORF">MOMUL_11100</name>
</gene>
<dbReference type="EMBL" id="LTBC01000003">
    <property type="protein sequence ID" value="KYH32509.1"/>
    <property type="molecule type" value="Genomic_DNA"/>
</dbReference>
<reference evidence="1 2" key="1">
    <citation type="submission" date="2016-02" db="EMBL/GenBank/DDBJ databases">
        <title>Genome sequence of Moorella mulderi DSM 14980.</title>
        <authorList>
            <person name="Poehlein A."/>
            <person name="Daniel R."/>
        </authorList>
    </citation>
    <scope>NUCLEOTIDE SEQUENCE [LARGE SCALE GENOMIC DNA]</scope>
    <source>
        <strain evidence="1 2">DSM 14980</strain>
    </source>
</reference>
<protein>
    <submittedName>
        <fullName evidence="1">Uncharacterized protein</fullName>
    </submittedName>
</protein>
<dbReference type="AlphaFoldDB" id="A0A151AXX1"/>
<proteinExistence type="predicted"/>
<comment type="caution">
    <text evidence="1">The sequence shown here is derived from an EMBL/GenBank/DDBJ whole genome shotgun (WGS) entry which is preliminary data.</text>
</comment>
<dbReference type="Proteomes" id="UP000075670">
    <property type="component" value="Unassembled WGS sequence"/>
</dbReference>